<reference evidence="6" key="2">
    <citation type="submission" date="2018-08" db="UniProtKB">
        <authorList>
            <consortium name="EnsemblPlants"/>
        </authorList>
    </citation>
    <scope>IDENTIFICATION</scope>
    <source>
        <strain evidence="6">Yugu1</strain>
    </source>
</reference>
<evidence type="ECO:0000256" key="1">
    <source>
        <dbReference type="ARBA" id="ARBA00022723"/>
    </source>
</evidence>
<dbReference type="Gramene" id="KQL30182">
    <property type="protein sequence ID" value="KQL30182"/>
    <property type="gene ID" value="SETIT_019334mg"/>
</dbReference>
<dbReference type="Pfam" id="PF10551">
    <property type="entry name" value="MULE"/>
    <property type="match status" value="1"/>
</dbReference>
<dbReference type="Pfam" id="PF03108">
    <property type="entry name" value="DBD_Tnp_Mut"/>
    <property type="match status" value="1"/>
</dbReference>
<dbReference type="PROSITE" id="PS50966">
    <property type="entry name" value="ZF_SWIM"/>
    <property type="match status" value="1"/>
</dbReference>
<dbReference type="AlphaFoldDB" id="K3YYI0"/>
<proteinExistence type="predicted"/>
<dbReference type="HOGENOM" id="CLU_011823_0_0_1"/>
<dbReference type="InterPro" id="IPR044824">
    <property type="entry name" value="MAIN-like"/>
</dbReference>
<dbReference type="Proteomes" id="UP000004995">
    <property type="component" value="Unassembled WGS sequence"/>
</dbReference>
<accession>K3YYI0</accession>
<evidence type="ECO:0000256" key="2">
    <source>
        <dbReference type="ARBA" id="ARBA00022771"/>
    </source>
</evidence>
<keyword evidence="1" id="KW-0479">Metal-binding</keyword>
<dbReference type="InterPro" id="IPR007527">
    <property type="entry name" value="Znf_SWIM"/>
</dbReference>
<protein>
    <recommendedName>
        <fullName evidence="5">SWIM-type domain-containing protein</fullName>
    </recommendedName>
</protein>
<dbReference type="SMART" id="SM00575">
    <property type="entry name" value="ZnF_PMZ"/>
    <property type="match status" value="1"/>
</dbReference>
<dbReference type="EMBL" id="AGNK02000401">
    <property type="status" value="NOT_ANNOTATED_CDS"/>
    <property type="molecule type" value="Genomic_DNA"/>
</dbReference>
<sequence length="889" mass="103398">MVIEEGRVFKDLPTLKRWLQAFAVIRKRPYKVLHSYAECRYTVVCDKERCPWRVCARNQNITGKWKITKFVGPHNCADHELTVRHPQLTSTLIVKRLMGILKEQPNMKVRTIIRTVEEIYGGYVITYGKAWRAKQRAWRMIYGDWESGYEQLPVLFNAIKADGRQIFGRAFWCFPQSVEAFRHCRPVFSIDGTFLIGKYRGTLLIAISCDANNMLVPLTFALVEKENNDSWGWFLRLVRIHVVGPGREVGVISDRHQGILHAVQEQIEGYAPLHHRWCTRHLAENLLRKDGVKDNFDLFQVAARQLEDYYFQRKLEQVRIATNAEGRQWLAGLMRDLDKWTRAHDAGGWRYEFQCSNMSESFNKLLLGIRGMPVNAIVEFTFYRLVAWFNERHAKAEALQIAGERWAEKPKRHPSLQMKGLPHMRCNVEHKGGTTSDGEIRESRIHVVVLRDFKCTCGRPRQYHFVCSHLVAAARHRNFDIESMIPHEFSVDTLVQTWSPRFVPFRDPREWPPYDGPKYVADPAYRWNKRGTRKRTRHNMTMDQLSGRTRRGRATPFLADPEQTECGKMAHFHLLDPAYDQTHRGRLIAAGWRPETHSFHLPFGEMTVTLHDCQKMLGLSIWGQAVTGPCVSEGWRARVAAFLGREVEEQGTRTSGVLISWLQEHFSQCPQDADIETVGHYCRVWILHLFACILFPDATGDTASWMWIHCLTDWHQAGLYSWGSAVLCFLYRQLCEACRRTTGSPSVGGCVYLLQLWMWSRLPVGRPEIMPRRPWFPGETPRRQPTWAYIWDQVKVSHTRLDRAYLDYINEIDALTAHSVNWQPYDGDDPLPFPLSFMCGPDDDLYRMVCPLICFYAVEYHLPHRVARQFGMRQIWPPPATSTSVELHK</sequence>
<keyword evidence="3" id="KW-0862">Zinc</keyword>
<keyword evidence="2 4" id="KW-0863">Zinc-finger</keyword>
<reference evidence="7" key="1">
    <citation type="journal article" date="2012" name="Nat. Biotechnol.">
        <title>Reference genome sequence of the model plant Setaria.</title>
        <authorList>
            <person name="Bennetzen J.L."/>
            <person name="Schmutz J."/>
            <person name="Wang H."/>
            <person name="Percifield R."/>
            <person name="Hawkins J."/>
            <person name="Pontaroli A.C."/>
            <person name="Estep M."/>
            <person name="Feng L."/>
            <person name="Vaughn J.N."/>
            <person name="Grimwood J."/>
            <person name="Jenkins J."/>
            <person name="Barry K."/>
            <person name="Lindquist E."/>
            <person name="Hellsten U."/>
            <person name="Deshpande S."/>
            <person name="Wang X."/>
            <person name="Wu X."/>
            <person name="Mitros T."/>
            <person name="Triplett J."/>
            <person name="Yang X."/>
            <person name="Ye C.Y."/>
            <person name="Mauro-Herrera M."/>
            <person name="Wang L."/>
            <person name="Li P."/>
            <person name="Sharma M."/>
            <person name="Sharma R."/>
            <person name="Ronald P.C."/>
            <person name="Panaud O."/>
            <person name="Kellogg E.A."/>
            <person name="Brutnell T.P."/>
            <person name="Doust A.N."/>
            <person name="Tuskan G.A."/>
            <person name="Rokhsar D."/>
            <person name="Devos K.M."/>
        </authorList>
    </citation>
    <scope>NUCLEOTIDE SEQUENCE [LARGE SCALE GENOMIC DNA]</scope>
    <source>
        <strain evidence="7">cv. Yugu1</strain>
    </source>
</reference>
<dbReference type="InterPro" id="IPR018289">
    <property type="entry name" value="MULE_transposase_dom"/>
</dbReference>
<dbReference type="Pfam" id="PF10536">
    <property type="entry name" value="PMD"/>
    <property type="match status" value="1"/>
</dbReference>
<evidence type="ECO:0000313" key="7">
    <source>
        <dbReference type="Proteomes" id="UP000004995"/>
    </source>
</evidence>
<keyword evidence="7" id="KW-1185">Reference proteome</keyword>
<dbReference type="InterPro" id="IPR006564">
    <property type="entry name" value="Znf_PMZ"/>
</dbReference>
<dbReference type="eggNOG" id="ENOG502QSE3">
    <property type="taxonomic scope" value="Eukaryota"/>
</dbReference>
<organism evidence="6 7">
    <name type="scientific">Setaria italica</name>
    <name type="common">Foxtail millet</name>
    <name type="synonym">Panicum italicum</name>
    <dbReference type="NCBI Taxonomy" id="4555"/>
    <lineage>
        <taxon>Eukaryota</taxon>
        <taxon>Viridiplantae</taxon>
        <taxon>Streptophyta</taxon>
        <taxon>Embryophyta</taxon>
        <taxon>Tracheophyta</taxon>
        <taxon>Spermatophyta</taxon>
        <taxon>Magnoliopsida</taxon>
        <taxon>Liliopsida</taxon>
        <taxon>Poales</taxon>
        <taxon>Poaceae</taxon>
        <taxon>PACMAD clade</taxon>
        <taxon>Panicoideae</taxon>
        <taxon>Panicodae</taxon>
        <taxon>Paniceae</taxon>
        <taxon>Cenchrinae</taxon>
        <taxon>Setaria</taxon>
    </lineage>
</organism>
<dbReference type="EnsemblPlants" id="KQL30182">
    <property type="protein sequence ID" value="KQL30182"/>
    <property type="gene ID" value="SETIT_019334mg"/>
</dbReference>
<dbReference type="PANTHER" id="PTHR46033">
    <property type="entry name" value="PROTEIN MAIN-LIKE 2"/>
    <property type="match status" value="1"/>
</dbReference>
<evidence type="ECO:0000313" key="6">
    <source>
        <dbReference type="EnsemblPlants" id="KQL30182"/>
    </source>
</evidence>
<dbReference type="InParanoid" id="K3YYI0"/>
<dbReference type="InterPro" id="IPR019557">
    <property type="entry name" value="AminoTfrase-like_pln_mobile"/>
</dbReference>
<dbReference type="GO" id="GO:0010073">
    <property type="term" value="P:meristem maintenance"/>
    <property type="evidence" value="ECO:0007669"/>
    <property type="project" value="InterPro"/>
</dbReference>
<evidence type="ECO:0000256" key="4">
    <source>
        <dbReference type="PROSITE-ProRule" id="PRU00325"/>
    </source>
</evidence>
<dbReference type="GO" id="GO:0008270">
    <property type="term" value="F:zinc ion binding"/>
    <property type="evidence" value="ECO:0007669"/>
    <property type="project" value="UniProtKB-KW"/>
</dbReference>
<evidence type="ECO:0000259" key="5">
    <source>
        <dbReference type="PROSITE" id="PS50966"/>
    </source>
</evidence>
<dbReference type="PANTHER" id="PTHR46033:SF8">
    <property type="entry name" value="PROTEIN MAINTENANCE OF MERISTEMS-LIKE"/>
    <property type="match status" value="1"/>
</dbReference>
<feature type="domain" description="SWIM-type" evidence="5">
    <location>
        <begin position="445"/>
        <end position="478"/>
    </location>
</feature>
<evidence type="ECO:0000256" key="3">
    <source>
        <dbReference type="ARBA" id="ARBA00022833"/>
    </source>
</evidence>
<dbReference type="InterPro" id="IPR004332">
    <property type="entry name" value="Transposase_MuDR"/>
</dbReference>
<dbReference type="OMA" id="SIVTIMD"/>
<name>K3YYI0_SETIT</name>